<dbReference type="KEGG" id="mseb:RE474_00330"/>
<evidence type="ECO:0000256" key="1">
    <source>
        <dbReference type="SAM" id="Phobius"/>
    </source>
</evidence>
<dbReference type="GeneID" id="84231117"/>
<dbReference type="Proteomes" id="UP001182908">
    <property type="component" value="Chromosome"/>
</dbReference>
<accession>A0AA51YLP7</accession>
<name>A0AA51YLP7_9EURY</name>
<gene>
    <name evidence="2" type="ORF">RE474_00330</name>
</gene>
<feature type="transmembrane region" description="Helical" evidence="1">
    <location>
        <begin position="12"/>
        <end position="32"/>
    </location>
</feature>
<organism evidence="2 3">
    <name type="scientific">Methanolobus sediminis</name>
    <dbReference type="NCBI Taxonomy" id="3072978"/>
    <lineage>
        <taxon>Archaea</taxon>
        <taxon>Methanobacteriati</taxon>
        <taxon>Methanobacteriota</taxon>
        <taxon>Stenosarchaea group</taxon>
        <taxon>Methanomicrobia</taxon>
        <taxon>Methanosarcinales</taxon>
        <taxon>Methanosarcinaceae</taxon>
        <taxon>Methanolobus</taxon>
    </lineage>
</organism>
<evidence type="ECO:0000313" key="2">
    <source>
        <dbReference type="EMBL" id="WMW25199.1"/>
    </source>
</evidence>
<keyword evidence="1" id="KW-1133">Transmembrane helix</keyword>
<reference evidence="2 3" key="1">
    <citation type="submission" date="2023-08" db="EMBL/GenBank/DDBJ databases">
        <title>Methanolobus mangrovi sp. nov. and Methanolobus sediminis sp. nov, two novel methylotrophic methanogens isolated from mangrove sediments in China.</title>
        <authorList>
            <person name="Zhou J."/>
        </authorList>
    </citation>
    <scope>NUCLEOTIDE SEQUENCE [LARGE SCALE GENOMIC DNA]</scope>
    <source>
        <strain evidence="2 3">FTZ6</strain>
    </source>
</reference>
<dbReference type="AlphaFoldDB" id="A0AA51YLP7"/>
<keyword evidence="3" id="KW-1185">Reference proteome</keyword>
<dbReference type="EMBL" id="CP133592">
    <property type="protein sequence ID" value="WMW25199.1"/>
    <property type="molecule type" value="Genomic_DNA"/>
</dbReference>
<keyword evidence="1" id="KW-0812">Transmembrane</keyword>
<proteinExistence type="predicted"/>
<dbReference type="RefSeq" id="WP_309311007.1">
    <property type="nucleotide sequence ID" value="NZ_CP133592.1"/>
</dbReference>
<evidence type="ECO:0000313" key="3">
    <source>
        <dbReference type="Proteomes" id="UP001182908"/>
    </source>
</evidence>
<keyword evidence="1" id="KW-0472">Membrane</keyword>
<feature type="transmembrane region" description="Helical" evidence="1">
    <location>
        <begin position="44"/>
        <end position="77"/>
    </location>
</feature>
<sequence length="82" mass="8898">MQIKKTNVRSFAKKAAIIFAVLFELLVIIFMIPSSPAGIENDELLLIAGVILLAPFIYGTIGFAAGTFIATIFNIIVEIIDI</sequence>
<protein>
    <submittedName>
        <fullName evidence="2">Uncharacterized protein</fullName>
    </submittedName>
</protein>